<proteinExistence type="predicted"/>
<dbReference type="GO" id="GO:0022857">
    <property type="term" value="F:transmembrane transporter activity"/>
    <property type="evidence" value="ECO:0007669"/>
    <property type="project" value="InterPro"/>
</dbReference>
<feature type="transmembrane region" description="Helical" evidence="5">
    <location>
        <begin position="363"/>
        <end position="384"/>
    </location>
</feature>
<dbReference type="PROSITE" id="PS50850">
    <property type="entry name" value="MFS"/>
    <property type="match status" value="1"/>
</dbReference>
<feature type="transmembrane region" description="Helical" evidence="5">
    <location>
        <begin position="153"/>
        <end position="171"/>
    </location>
</feature>
<feature type="transmembrane region" description="Helical" evidence="5">
    <location>
        <begin position="334"/>
        <end position="351"/>
    </location>
</feature>
<evidence type="ECO:0000256" key="1">
    <source>
        <dbReference type="ARBA" id="ARBA00004141"/>
    </source>
</evidence>
<keyword evidence="3 5" id="KW-1133">Transmembrane helix</keyword>
<feature type="transmembrane region" description="Helical" evidence="5">
    <location>
        <begin position="123"/>
        <end position="144"/>
    </location>
</feature>
<keyword evidence="2 5" id="KW-0812">Transmembrane</keyword>
<feature type="transmembrane region" description="Helical" evidence="5">
    <location>
        <begin position="416"/>
        <end position="437"/>
    </location>
</feature>
<sequence length="564" mass="62626">MTFEDALHEIGGYGRFNKTVLTAVVVIGTWHVTLGYFGHLFPLLTPESQWCLVGGNGSDSLDLPGMPRGPCQFVAATNSVSNMSAVVNKDGTCDTGWVYDMNELFVTVTMENNWVCGESNKLYTIHTCHWIGSLVGFLVSGFVADRFGRKRTVIGLLAVTIIANLGCVFFASHLSFYMFRFLAGAGTYTSSTSSFILVMEYTVATRRTLVAFIWGVSWTFLATAYPWYAYYISNWRGLLLTTVALDVILLVLYWWAPESSSWLMARGKKEKALALLMRIAKFNGKVVRADHLETVLFRAYGTDMWGEVNPDGSKRSFFRNTMALLETPRIRRNTLLVLVIQSLITLCGYVGSLQLGRMGLDVYATYSVASAFEFPMNIFCIVALDRVGRRWPNVAFVFIGGITCLVMTVVQPESTVWTLVMAVMFMTCFSGAFNITYQVCSEIFPTVVRARAVLLQRVTGELGSILGTEVAATVEYNRYMPLLICGVLSVISSFLLLFLPETVGIPLPQTIEDGENLGKDRGLCFCPCLSQEKSPPEMCRHGEYVQNGDPPCAAVEWRVEQSAL</sequence>
<name>A0A2R5L9S5_9ACAR</name>
<dbReference type="EMBL" id="GGLE01002079">
    <property type="protein sequence ID" value="MBY06205.1"/>
    <property type="molecule type" value="Transcribed_RNA"/>
</dbReference>
<organism evidence="7">
    <name type="scientific">Ornithodoros turicata</name>
    <dbReference type="NCBI Taxonomy" id="34597"/>
    <lineage>
        <taxon>Eukaryota</taxon>
        <taxon>Metazoa</taxon>
        <taxon>Ecdysozoa</taxon>
        <taxon>Arthropoda</taxon>
        <taxon>Chelicerata</taxon>
        <taxon>Arachnida</taxon>
        <taxon>Acari</taxon>
        <taxon>Parasitiformes</taxon>
        <taxon>Ixodida</taxon>
        <taxon>Ixodoidea</taxon>
        <taxon>Argasidae</taxon>
        <taxon>Ornithodorinae</taxon>
        <taxon>Ornithodoros</taxon>
    </lineage>
</organism>
<evidence type="ECO:0000256" key="5">
    <source>
        <dbReference type="SAM" id="Phobius"/>
    </source>
</evidence>
<accession>A0A2R5L9S5</accession>
<dbReference type="InterPro" id="IPR036259">
    <property type="entry name" value="MFS_trans_sf"/>
</dbReference>
<evidence type="ECO:0000313" key="7">
    <source>
        <dbReference type="EMBL" id="MBY06205.1"/>
    </source>
</evidence>
<dbReference type="Gene3D" id="1.20.1250.20">
    <property type="entry name" value="MFS general substrate transporter like domains"/>
    <property type="match status" value="1"/>
</dbReference>
<feature type="transmembrane region" description="Helical" evidence="5">
    <location>
        <begin position="391"/>
        <end position="410"/>
    </location>
</feature>
<feature type="transmembrane region" description="Helical" evidence="5">
    <location>
        <begin position="209"/>
        <end position="229"/>
    </location>
</feature>
<protein>
    <submittedName>
        <fullName evidence="7">Putative organic cation/carnitine transporter</fullName>
    </submittedName>
</protein>
<dbReference type="InterPro" id="IPR005829">
    <property type="entry name" value="Sugar_transporter_CS"/>
</dbReference>
<dbReference type="PROSITE" id="PS00216">
    <property type="entry name" value="SUGAR_TRANSPORT_1"/>
    <property type="match status" value="1"/>
</dbReference>
<feature type="transmembrane region" description="Helical" evidence="5">
    <location>
        <begin position="20"/>
        <end position="38"/>
    </location>
</feature>
<dbReference type="AlphaFoldDB" id="A0A2R5L9S5"/>
<feature type="domain" description="Major facilitator superfamily (MFS) profile" evidence="6">
    <location>
        <begin position="80"/>
        <end position="504"/>
    </location>
</feature>
<feature type="transmembrane region" description="Helical" evidence="5">
    <location>
        <begin position="177"/>
        <end position="197"/>
    </location>
</feature>
<comment type="subcellular location">
    <subcellularLocation>
        <location evidence="1">Membrane</location>
        <topology evidence="1">Multi-pass membrane protein</topology>
    </subcellularLocation>
</comment>
<dbReference type="InterPro" id="IPR005828">
    <property type="entry name" value="MFS_sugar_transport-like"/>
</dbReference>
<dbReference type="SUPFAM" id="SSF103473">
    <property type="entry name" value="MFS general substrate transporter"/>
    <property type="match status" value="1"/>
</dbReference>
<dbReference type="GO" id="GO:0016020">
    <property type="term" value="C:membrane"/>
    <property type="evidence" value="ECO:0007669"/>
    <property type="project" value="UniProtKB-SubCell"/>
</dbReference>
<keyword evidence="4 5" id="KW-0472">Membrane</keyword>
<reference evidence="7" key="1">
    <citation type="submission" date="2018-03" db="EMBL/GenBank/DDBJ databases">
        <title>The relapsing fever spirochete Borrelia turicatae persists in the highly oxidative environment of its soft-bodied tick vector.</title>
        <authorList>
            <person name="Bourret T.J."/>
            <person name="Boyle W.K."/>
            <person name="Valenzuela J.G."/>
            <person name="Oliveira F."/>
            <person name="Lopez J.E."/>
        </authorList>
    </citation>
    <scope>NUCLEOTIDE SEQUENCE</scope>
    <source>
        <strain evidence="7">Kansas strain/isolate</strain>
        <tissue evidence="7">Salivary glands</tissue>
    </source>
</reference>
<evidence type="ECO:0000256" key="3">
    <source>
        <dbReference type="ARBA" id="ARBA00022989"/>
    </source>
</evidence>
<dbReference type="PANTHER" id="PTHR24064">
    <property type="entry name" value="SOLUTE CARRIER FAMILY 22 MEMBER"/>
    <property type="match status" value="1"/>
</dbReference>
<dbReference type="Pfam" id="PF00083">
    <property type="entry name" value="Sugar_tr"/>
    <property type="match status" value="1"/>
</dbReference>
<evidence type="ECO:0000259" key="6">
    <source>
        <dbReference type="PROSITE" id="PS50850"/>
    </source>
</evidence>
<evidence type="ECO:0000256" key="4">
    <source>
        <dbReference type="ARBA" id="ARBA00023136"/>
    </source>
</evidence>
<feature type="transmembrane region" description="Helical" evidence="5">
    <location>
        <begin position="235"/>
        <end position="256"/>
    </location>
</feature>
<feature type="transmembrane region" description="Helical" evidence="5">
    <location>
        <begin position="479"/>
        <end position="499"/>
    </location>
</feature>
<dbReference type="InterPro" id="IPR020846">
    <property type="entry name" value="MFS_dom"/>
</dbReference>
<evidence type="ECO:0000256" key="2">
    <source>
        <dbReference type="ARBA" id="ARBA00022692"/>
    </source>
</evidence>